<evidence type="ECO:0000256" key="6">
    <source>
        <dbReference type="ARBA" id="ARBA00022843"/>
    </source>
</evidence>
<keyword evidence="10" id="KW-0675">Receptor</keyword>
<dbReference type="Pfam" id="PF07714">
    <property type="entry name" value="PK_Tyr_Ser-Thr"/>
    <property type="match status" value="1"/>
</dbReference>
<keyword evidence="14" id="KW-0547">Nucleotide-binding</keyword>
<keyword evidence="20" id="KW-1185">Reference proteome</keyword>
<comment type="caution">
    <text evidence="13">Lacks conserved residue(s) required for the propagation of feature annotation.</text>
</comment>
<dbReference type="Gene3D" id="2.60.40.10">
    <property type="entry name" value="Immunoglobulins"/>
    <property type="match status" value="3"/>
</dbReference>
<evidence type="ECO:0000256" key="15">
    <source>
        <dbReference type="SAM" id="Phobius"/>
    </source>
</evidence>
<feature type="transmembrane region" description="Helical" evidence="15">
    <location>
        <begin position="951"/>
        <end position="971"/>
    </location>
</feature>
<dbReference type="CDD" id="cd00603">
    <property type="entry name" value="IPT_PCSR"/>
    <property type="match status" value="1"/>
</dbReference>
<dbReference type="CDD" id="cd00192">
    <property type="entry name" value="PTKc"/>
    <property type="match status" value="1"/>
</dbReference>
<evidence type="ECO:0000256" key="9">
    <source>
        <dbReference type="ARBA" id="ARBA00023157"/>
    </source>
</evidence>
<dbReference type="PROSITE" id="PS00109">
    <property type="entry name" value="PROTEIN_KINASE_TYR"/>
    <property type="match status" value="1"/>
</dbReference>
<dbReference type="PROSITE" id="PS51004">
    <property type="entry name" value="SEMA"/>
    <property type="match status" value="1"/>
</dbReference>
<dbReference type="SUPFAM" id="SSF101912">
    <property type="entry name" value="Sema domain"/>
    <property type="match status" value="1"/>
</dbReference>
<dbReference type="SUPFAM" id="SSF103575">
    <property type="entry name" value="Plexin repeat"/>
    <property type="match status" value="1"/>
</dbReference>
<feature type="chain" id="PRO_5012826508" description="receptor protein-tyrosine kinase" evidence="16">
    <location>
        <begin position="35"/>
        <end position="1341"/>
    </location>
</feature>
<evidence type="ECO:0000256" key="14">
    <source>
        <dbReference type="PROSITE-ProRule" id="PRU10141"/>
    </source>
</evidence>
<dbReference type="Gene3D" id="3.30.200.20">
    <property type="entry name" value="Phosphorylase Kinase, domain 1"/>
    <property type="match status" value="1"/>
</dbReference>
<dbReference type="PANTHER" id="PTHR24416">
    <property type="entry name" value="TYROSINE-PROTEIN KINASE RECEPTOR"/>
    <property type="match status" value="1"/>
</dbReference>
<name>A0A210PYJ0_MIZYE</name>
<dbReference type="InterPro" id="IPR002909">
    <property type="entry name" value="IPT_dom"/>
</dbReference>
<dbReference type="InterPro" id="IPR011009">
    <property type="entry name" value="Kinase-like_dom_sf"/>
</dbReference>
<reference evidence="19 20" key="1">
    <citation type="journal article" date="2017" name="Nat. Ecol. Evol.">
        <title>Scallop genome provides insights into evolution of bilaterian karyotype and development.</title>
        <authorList>
            <person name="Wang S."/>
            <person name="Zhang J."/>
            <person name="Jiao W."/>
            <person name="Li J."/>
            <person name="Xun X."/>
            <person name="Sun Y."/>
            <person name="Guo X."/>
            <person name="Huan P."/>
            <person name="Dong B."/>
            <person name="Zhang L."/>
            <person name="Hu X."/>
            <person name="Sun X."/>
            <person name="Wang J."/>
            <person name="Zhao C."/>
            <person name="Wang Y."/>
            <person name="Wang D."/>
            <person name="Huang X."/>
            <person name="Wang R."/>
            <person name="Lv J."/>
            <person name="Li Y."/>
            <person name="Zhang Z."/>
            <person name="Liu B."/>
            <person name="Lu W."/>
            <person name="Hui Y."/>
            <person name="Liang J."/>
            <person name="Zhou Z."/>
            <person name="Hou R."/>
            <person name="Li X."/>
            <person name="Liu Y."/>
            <person name="Li H."/>
            <person name="Ning X."/>
            <person name="Lin Y."/>
            <person name="Zhao L."/>
            <person name="Xing Q."/>
            <person name="Dou J."/>
            <person name="Li Y."/>
            <person name="Mao J."/>
            <person name="Guo H."/>
            <person name="Dou H."/>
            <person name="Li T."/>
            <person name="Mu C."/>
            <person name="Jiang W."/>
            <person name="Fu Q."/>
            <person name="Fu X."/>
            <person name="Miao Y."/>
            <person name="Liu J."/>
            <person name="Yu Q."/>
            <person name="Li R."/>
            <person name="Liao H."/>
            <person name="Li X."/>
            <person name="Kong Y."/>
            <person name="Jiang Z."/>
            <person name="Chourrout D."/>
            <person name="Li R."/>
            <person name="Bao Z."/>
        </authorList>
    </citation>
    <scope>NUCLEOTIDE SEQUENCE [LARGE SCALE GENOMIC DNA]</scope>
    <source>
        <strain evidence="19 20">PY_sf001</strain>
    </source>
</reference>
<comment type="caution">
    <text evidence="19">The sequence shown here is derived from an EMBL/GenBank/DDBJ whole genome shotgun (WGS) entry which is preliminary data.</text>
</comment>
<evidence type="ECO:0000256" key="12">
    <source>
        <dbReference type="ARBA" id="ARBA00051243"/>
    </source>
</evidence>
<evidence type="ECO:0000256" key="10">
    <source>
        <dbReference type="ARBA" id="ARBA00023170"/>
    </source>
</evidence>
<dbReference type="SMART" id="SM00429">
    <property type="entry name" value="IPT"/>
    <property type="match status" value="3"/>
</dbReference>
<keyword evidence="9" id="KW-1015">Disulfide bond</keyword>
<dbReference type="InterPro" id="IPR001245">
    <property type="entry name" value="Ser-Thr/Tyr_kinase_cat_dom"/>
</dbReference>
<evidence type="ECO:0000256" key="16">
    <source>
        <dbReference type="SAM" id="SignalP"/>
    </source>
</evidence>
<dbReference type="GO" id="GO:0007399">
    <property type="term" value="P:nervous system development"/>
    <property type="evidence" value="ECO:0007669"/>
    <property type="project" value="TreeGrafter"/>
</dbReference>
<evidence type="ECO:0000256" key="7">
    <source>
        <dbReference type="ARBA" id="ARBA00022989"/>
    </source>
</evidence>
<dbReference type="EC" id="2.7.10.1" evidence="2"/>
<dbReference type="PROSITE" id="PS50011">
    <property type="entry name" value="PROTEIN_KINASE_DOM"/>
    <property type="match status" value="1"/>
</dbReference>
<feature type="signal peptide" evidence="16">
    <location>
        <begin position="1"/>
        <end position="34"/>
    </location>
</feature>
<dbReference type="OrthoDB" id="546826at2759"/>
<evidence type="ECO:0000313" key="20">
    <source>
        <dbReference type="Proteomes" id="UP000242188"/>
    </source>
</evidence>
<evidence type="ECO:0000256" key="1">
    <source>
        <dbReference type="ARBA" id="ARBA00004167"/>
    </source>
</evidence>
<dbReference type="InterPro" id="IPR014756">
    <property type="entry name" value="Ig_E-set"/>
</dbReference>
<dbReference type="InterPro" id="IPR036352">
    <property type="entry name" value="Semap_dom_sf"/>
</dbReference>
<dbReference type="Gene3D" id="3.30.1680.10">
    <property type="entry name" value="ligand-binding face of the semaphorins, domain 2"/>
    <property type="match status" value="1"/>
</dbReference>
<dbReference type="InterPro" id="IPR020635">
    <property type="entry name" value="Tyr_kinase_cat_dom"/>
</dbReference>
<keyword evidence="6" id="KW-0832">Ubl conjugation</keyword>
<keyword evidence="7 15" id="KW-1133">Transmembrane helix</keyword>
<evidence type="ECO:0000259" key="17">
    <source>
        <dbReference type="PROSITE" id="PS50011"/>
    </source>
</evidence>
<protein>
    <recommendedName>
        <fullName evidence="2">receptor protein-tyrosine kinase</fullName>
        <ecNumber evidence="2">2.7.10.1</ecNumber>
    </recommendedName>
</protein>
<dbReference type="InterPro" id="IPR013783">
    <property type="entry name" value="Ig-like_fold"/>
</dbReference>
<dbReference type="FunFam" id="1.10.510.10:FF:000743">
    <property type="entry name" value="Predicted protein"/>
    <property type="match status" value="1"/>
</dbReference>
<dbReference type="InterPro" id="IPR008266">
    <property type="entry name" value="Tyr_kinase_AS"/>
</dbReference>
<proteinExistence type="predicted"/>
<dbReference type="SUPFAM" id="SSF56112">
    <property type="entry name" value="Protein kinase-like (PK-like)"/>
    <property type="match status" value="1"/>
</dbReference>
<evidence type="ECO:0000256" key="5">
    <source>
        <dbReference type="ARBA" id="ARBA00022737"/>
    </source>
</evidence>
<dbReference type="SMART" id="SM00219">
    <property type="entry name" value="TyrKc"/>
    <property type="match status" value="1"/>
</dbReference>
<comment type="subcellular location">
    <subcellularLocation>
        <location evidence="1">Membrane</location>
        <topology evidence="1">Single-pass membrane protein</topology>
    </subcellularLocation>
</comment>
<dbReference type="GO" id="GO:0007169">
    <property type="term" value="P:cell surface receptor protein tyrosine kinase signaling pathway"/>
    <property type="evidence" value="ECO:0007669"/>
    <property type="project" value="TreeGrafter"/>
</dbReference>
<keyword evidence="19" id="KW-0418">Kinase</keyword>
<dbReference type="Gene3D" id="2.130.10.10">
    <property type="entry name" value="YVTN repeat-like/Quinoprotein amine dehydrogenase"/>
    <property type="match status" value="1"/>
</dbReference>
<evidence type="ECO:0000256" key="2">
    <source>
        <dbReference type="ARBA" id="ARBA00011902"/>
    </source>
</evidence>
<dbReference type="SMART" id="SM00423">
    <property type="entry name" value="PSI"/>
    <property type="match status" value="1"/>
</dbReference>
<evidence type="ECO:0000259" key="18">
    <source>
        <dbReference type="PROSITE" id="PS51004"/>
    </source>
</evidence>
<comment type="catalytic activity">
    <reaction evidence="12">
        <text>L-tyrosyl-[protein] + ATP = O-phospho-L-tyrosyl-[protein] + ADP + H(+)</text>
        <dbReference type="Rhea" id="RHEA:10596"/>
        <dbReference type="Rhea" id="RHEA-COMP:10136"/>
        <dbReference type="Rhea" id="RHEA-COMP:20101"/>
        <dbReference type="ChEBI" id="CHEBI:15378"/>
        <dbReference type="ChEBI" id="CHEBI:30616"/>
        <dbReference type="ChEBI" id="CHEBI:46858"/>
        <dbReference type="ChEBI" id="CHEBI:61978"/>
        <dbReference type="ChEBI" id="CHEBI:456216"/>
        <dbReference type="EC" id="2.7.10.1"/>
    </reaction>
</comment>
<evidence type="ECO:0000313" key="19">
    <source>
        <dbReference type="EMBL" id="OWF41557.1"/>
    </source>
</evidence>
<dbReference type="GO" id="GO:0005886">
    <property type="term" value="C:plasma membrane"/>
    <property type="evidence" value="ECO:0007669"/>
    <property type="project" value="TreeGrafter"/>
</dbReference>
<organism evidence="19 20">
    <name type="scientific">Mizuhopecten yessoensis</name>
    <name type="common">Japanese scallop</name>
    <name type="synonym">Patinopecten yessoensis</name>
    <dbReference type="NCBI Taxonomy" id="6573"/>
    <lineage>
        <taxon>Eukaryota</taxon>
        <taxon>Metazoa</taxon>
        <taxon>Spiralia</taxon>
        <taxon>Lophotrochozoa</taxon>
        <taxon>Mollusca</taxon>
        <taxon>Bivalvia</taxon>
        <taxon>Autobranchia</taxon>
        <taxon>Pteriomorphia</taxon>
        <taxon>Pectinida</taxon>
        <taxon>Pectinoidea</taxon>
        <taxon>Pectinidae</taxon>
        <taxon>Mizuhopecten</taxon>
    </lineage>
</organism>
<keyword evidence="8 15" id="KW-0472">Membrane</keyword>
<dbReference type="InterPro" id="IPR000719">
    <property type="entry name" value="Prot_kinase_dom"/>
</dbReference>
<dbReference type="SUPFAM" id="SSF81296">
    <property type="entry name" value="E set domains"/>
    <property type="match status" value="3"/>
</dbReference>
<dbReference type="InterPro" id="IPR050122">
    <property type="entry name" value="RTK"/>
</dbReference>
<dbReference type="InterPro" id="IPR001627">
    <property type="entry name" value="Semap_dom"/>
</dbReference>
<dbReference type="Proteomes" id="UP000242188">
    <property type="component" value="Unassembled WGS sequence"/>
</dbReference>
<dbReference type="STRING" id="6573.A0A210PYJ0"/>
<keyword evidence="11" id="KW-0325">Glycoprotein</keyword>
<dbReference type="PROSITE" id="PS00107">
    <property type="entry name" value="PROTEIN_KINASE_ATP"/>
    <property type="match status" value="1"/>
</dbReference>
<evidence type="ECO:0000256" key="3">
    <source>
        <dbReference type="ARBA" id="ARBA00022692"/>
    </source>
</evidence>
<evidence type="ECO:0000256" key="11">
    <source>
        <dbReference type="ARBA" id="ARBA00023180"/>
    </source>
</evidence>
<dbReference type="InterPro" id="IPR015943">
    <property type="entry name" value="WD40/YVTN_repeat-like_dom_sf"/>
</dbReference>
<dbReference type="GO" id="GO:0016477">
    <property type="term" value="P:cell migration"/>
    <property type="evidence" value="ECO:0007669"/>
    <property type="project" value="TreeGrafter"/>
</dbReference>
<keyword evidence="14" id="KW-0067">ATP-binding</keyword>
<dbReference type="InterPro" id="IPR016201">
    <property type="entry name" value="PSI"/>
</dbReference>
<dbReference type="Pfam" id="PF01833">
    <property type="entry name" value="TIG"/>
    <property type="match status" value="3"/>
</dbReference>
<sequence>MEDVMSRHDIKVCPMKMFLLLMHILSVTFQPTLATTPFISRVYQVDENRRLSRILIDRTNLFVGGKNILLNLSEDLEELQTPYRKLGPVTESYGEKCKGPLYRDGDCSTRRVDNTVSVLAVYDTGPILVCGSALQGLCSAHLKSNISDWSYLTHDINEGFFRDSLLGSSAGNNVVIVIDDRNKYIHYVARGFEQKANGFHSHIFSVLELRSNYNKHYLRHIDNSAGEGQMYMNLNRSYEGNFTMDMVFGFETKDFVFFIFNRNPEPNTGILEARVARIKKSCSSELFQTYIELPIMCNFENVLMGRQPALSGHLHISPENKQILFLAFYNQATGGSSVCAYPVQKFEVNDNFAFAKVDCRNGFGNDVHKPVWVAHQNHLCTQDKKIDSSECGSYDYRGLATTRYPYKSNRIISLEKQKIETIFVSHLSPAQNPVVLLGTSDGFLSKVQVSSGYNSIAQSRKYATFDLSGDRSVPVEKSHGVDNSKQHLYLLVDNKVMKISIFSCGIHTDCDACVTSLDPLGCGWCGDHCTTQNGCMNHLWYNNTCPPEVFKIFPKNGTTDGHTKVTIQGRYFNHSEGGNLHVFIGDTECLEPDFNISSIVCETAVSNKSDNASVVVKISNSTHSMQSISKNTTFEFLIPSLDDFHPKHGPKSGSTSLTITGQNLDIGSSLAIDVSDSQSVCELERVENDNVVCRLTRWTSTNSGSGTNQPSCLGSGPVVVNIDGTVLESIKDFCYMADPVITNIKPVSTTIGGGRIVSVTGENFDAISMSSLQIVVRNNQSATEVTTQECEVVNPTLLECTYPSLATLLASVPSGVSGSLTLVLDDGFPVGNANRRIMVYNDPVLYPVTQNISLDNENRILILNGRYLTMAYDARDYNVTIEGVRCPVITLESDRLLCDMSYVLTNLGANRNNKLHHVKAKVGPFLMELGDLNITVHTRLPLVASPGYQNWLWTGIAISFVFILVIVCIILRKKGRSRKRRRGGYSTNNDLEGAMTFQNLMRIETDEPSSVPNNYIHIGYEEGATGGEPPNLFVDLGTIDMLQKQHLLVSRDNLLLGESLGHGQFGCVYKGYLSKPGEKGEELVAVKTILKTSAKEVDIGEFINEALMMKDFRHPNVLSLIGVCVDKGEFPLVILPFMENGDLLAYIRDEQNMPLVKDLVFFGLDIAQGMEYLASIKFVHRDLAARNCMLDEQFIARVADFGLSRDIYSSHYYTSDNKKKLPVKWMAPECLEKGKYSAKSDVWSFGVVLWELITRGANPYAAVDNWDMYKYLKEGRRLPKPPFCPPRLFQMMESCWNFTPSGRPSFRDIIKEIKRLLKESEKEENSICDVTVDLESATIAS</sequence>
<evidence type="ECO:0000256" key="13">
    <source>
        <dbReference type="PROSITE-ProRule" id="PRU00352"/>
    </source>
</evidence>
<keyword evidence="3 15" id="KW-0812">Transmembrane</keyword>
<dbReference type="EMBL" id="NEDP02005383">
    <property type="protein sequence ID" value="OWF41557.1"/>
    <property type="molecule type" value="Genomic_DNA"/>
</dbReference>
<dbReference type="PRINTS" id="PR00109">
    <property type="entry name" value="TYRKINASE"/>
</dbReference>
<keyword evidence="4 16" id="KW-0732">Signal</keyword>
<dbReference type="InterPro" id="IPR017441">
    <property type="entry name" value="Protein_kinase_ATP_BS"/>
</dbReference>
<dbReference type="GO" id="GO:0043235">
    <property type="term" value="C:receptor complex"/>
    <property type="evidence" value="ECO:0007669"/>
    <property type="project" value="TreeGrafter"/>
</dbReference>
<keyword evidence="5" id="KW-0677">Repeat</keyword>
<accession>A0A210PYJ0</accession>
<evidence type="ECO:0000256" key="4">
    <source>
        <dbReference type="ARBA" id="ARBA00022729"/>
    </source>
</evidence>
<dbReference type="GO" id="GO:0004714">
    <property type="term" value="F:transmembrane receptor protein tyrosine kinase activity"/>
    <property type="evidence" value="ECO:0007669"/>
    <property type="project" value="UniProtKB-EC"/>
</dbReference>
<dbReference type="SMART" id="SM00630">
    <property type="entry name" value="Sema"/>
    <property type="match status" value="1"/>
</dbReference>
<keyword evidence="19" id="KW-0808">Transferase</keyword>
<feature type="domain" description="Sema" evidence="18">
    <location>
        <begin position="30"/>
        <end position="501"/>
    </location>
</feature>
<dbReference type="PANTHER" id="PTHR24416:SF564">
    <property type="entry name" value="MACROPHAGE-STIMULATING PROTEIN RECEPTOR"/>
    <property type="match status" value="1"/>
</dbReference>
<evidence type="ECO:0000256" key="8">
    <source>
        <dbReference type="ARBA" id="ARBA00023136"/>
    </source>
</evidence>
<dbReference type="GO" id="GO:0005524">
    <property type="term" value="F:ATP binding"/>
    <property type="evidence" value="ECO:0007669"/>
    <property type="project" value="UniProtKB-UniRule"/>
</dbReference>
<dbReference type="Gene3D" id="1.10.510.10">
    <property type="entry name" value="Transferase(Phosphotransferase) domain 1"/>
    <property type="match status" value="1"/>
</dbReference>
<feature type="domain" description="Protein kinase" evidence="17">
    <location>
        <begin position="1054"/>
        <end position="1317"/>
    </location>
</feature>
<gene>
    <name evidence="19" type="ORF">KP79_PYT11858</name>
</gene>
<feature type="binding site" evidence="14">
    <location>
        <position position="1091"/>
    </location>
    <ligand>
        <name>ATP</name>
        <dbReference type="ChEBI" id="CHEBI:30616"/>
    </ligand>
</feature>